<name>A0AAE0CX74_COLKA</name>
<dbReference type="Pfam" id="PF19527">
    <property type="entry name" value="DUF6055"/>
    <property type="match status" value="1"/>
</dbReference>
<evidence type="ECO:0000256" key="2">
    <source>
        <dbReference type="SAM" id="SignalP"/>
    </source>
</evidence>
<dbReference type="Proteomes" id="UP001281614">
    <property type="component" value="Unassembled WGS sequence"/>
</dbReference>
<evidence type="ECO:0000313" key="4">
    <source>
        <dbReference type="Proteomes" id="UP001281614"/>
    </source>
</evidence>
<reference evidence="3" key="1">
    <citation type="submission" date="2023-02" db="EMBL/GenBank/DDBJ databases">
        <title>Colletotrichum kahawae CIFC_Que2 genome sequencing and assembly.</title>
        <authorList>
            <person name="Baroncelli R."/>
        </authorList>
    </citation>
    <scope>NUCLEOTIDE SEQUENCE</scope>
    <source>
        <strain evidence="3">CIFC_Que2</strain>
    </source>
</reference>
<comment type="caution">
    <text evidence="3">The sequence shown here is derived from an EMBL/GenBank/DDBJ whole genome shotgun (WGS) entry which is preliminary data.</text>
</comment>
<evidence type="ECO:0000256" key="1">
    <source>
        <dbReference type="SAM" id="MobiDB-lite"/>
    </source>
</evidence>
<dbReference type="InterPro" id="IPR045690">
    <property type="entry name" value="DUF6055"/>
</dbReference>
<accession>A0AAE0CX74</accession>
<keyword evidence="4" id="KW-1185">Reference proteome</keyword>
<organism evidence="3 4">
    <name type="scientific">Colletotrichum kahawae</name>
    <name type="common">Coffee berry disease fungus</name>
    <dbReference type="NCBI Taxonomy" id="34407"/>
    <lineage>
        <taxon>Eukaryota</taxon>
        <taxon>Fungi</taxon>
        <taxon>Dikarya</taxon>
        <taxon>Ascomycota</taxon>
        <taxon>Pezizomycotina</taxon>
        <taxon>Sordariomycetes</taxon>
        <taxon>Hypocreomycetidae</taxon>
        <taxon>Glomerellales</taxon>
        <taxon>Glomerellaceae</taxon>
        <taxon>Colletotrichum</taxon>
        <taxon>Colletotrichum gloeosporioides species complex</taxon>
    </lineage>
</organism>
<sequence>MTKLTSLSLAVLLLHLTHAFPAPSQPICRGIDLDTTTPNPSITLTDRSSSSTRTLAARAPPASFTANPSVGPGGSSYRDSAHFRVYAADLSAADRALSMLEGVYTCFVTSLGWRSTGLSYNDATEDDGPWQKVNVYSVASLPGAAGVMHSDGAAGMAWLEVQNAYLTVPGVTVHEFGHGLHYHQKTWVNQGRTGAWWETLANWVADTYLTSPLCASARSAAGQATPETSEIDVVKTIGDSFQVIVDGSVNTGNYYQAWPFLTYLTNNPDGFAGLGSDVVRQLQVRYSANSNETPLHTLQRVSTGAVVAKVVGKYWARMAYVDIGHRQAQSVFLSQRSRINYANVDSTGSGSYRVKAARQPRYMGANIIPLKSPSGTITVRITTSGQLTSHLVVRNTGSGAVRYVELSGGQGSVSVGSGEEASLVVANTPANLVLYDPFALTSEVNTGVDYSFTLSGATA</sequence>
<gene>
    <name evidence="3" type="ORF">CKAH01_10556</name>
</gene>
<evidence type="ECO:0000313" key="3">
    <source>
        <dbReference type="EMBL" id="KAK2728985.1"/>
    </source>
</evidence>
<keyword evidence="2" id="KW-0732">Signal</keyword>
<dbReference type="EMBL" id="VYYT01000854">
    <property type="protein sequence ID" value="KAK2728985.1"/>
    <property type="molecule type" value="Genomic_DNA"/>
</dbReference>
<proteinExistence type="predicted"/>
<feature type="chain" id="PRO_5042208030" evidence="2">
    <location>
        <begin position="20"/>
        <end position="459"/>
    </location>
</feature>
<feature type="compositionally biased region" description="Low complexity" evidence="1">
    <location>
        <begin position="43"/>
        <end position="59"/>
    </location>
</feature>
<protein>
    <submittedName>
        <fullName evidence="3">Dockerin type 1</fullName>
    </submittedName>
</protein>
<dbReference type="AlphaFoldDB" id="A0AAE0CX74"/>
<feature type="region of interest" description="Disordered" evidence="1">
    <location>
        <begin position="39"/>
        <end position="72"/>
    </location>
</feature>
<feature type="signal peptide" evidence="2">
    <location>
        <begin position="1"/>
        <end position="19"/>
    </location>
</feature>